<evidence type="ECO:0008006" key="4">
    <source>
        <dbReference type="Google" id="ProtNLM"/>
    </source>
</evidence>
<dbReference type="Pfam" id="PF13489">
    <property type="entry name" value="Methyltransf_23"/>
    <property type="match status" value="1"/>
</dbReference>
<proteinExistence type="predicted"/>
<keyword evidence="1" id="KW-0812">Transmembrane</keyword>
<dbReference type="CDD" id="cd02440">
    <property type="entry name" value="AdoMet_MTases"/>
    <property type="match status" value="1"/>
</dbReference>
<evidence type="ECO:0000313" key="2">
    <source>
        <dbReference type="EMBL" id="OAA32083.1"/>
    </source>
</evidence>
<protein>
    <recommendedName>
        <fullName evidence="4">Methyltransferase type 11</fullName>
    </recommendedName>
</protein>
<dbReference type="PANTHER" id="PTHR47473:SF1">
    <property type="entry name" value="METHYLTRANSFERASE DOMAIN-CONTAINING PROTEIN"/>
    <property type="match status" value="1"/>
</dbReference>
<reference evidence="2 3" key="1">
    <citation type="journal article" date="2016" name="Genome Biol. Evol.">
        <title>Divergent and convergent evolution of fungal pathogenicity.</title>
        <authorList>
            <person name="Shang Y."/>
            <person name="Xiao G."/>
            <person name="Zheng P."/>
            <person name="Cen K."/>
            <person name="Zhan S."/>
            <person name="Wang C."/>
        </authorList>
    </citation>
    <scope>NUCLEOTIDE SEQUENCE [LARGE SCALE GENOMIC DNA]</scope>
    <source>
        <strain evidence="2 3">RCEF 2490</strain>
    </source>
</reference>
<gene>
    <name evidence="2" type="ORF">AAL_01415</name>
</gene>
<dbReference type="Gene3D" id="3.40.50.150">
    <property type="entry name" value="Vaccinia Virus protein VP39"/>
    <property type="match status" value="1"/>
</dbReference>
<accession>A0A166U5I2</accession>
<dbReference type="InterPro" id="IPR021829">
    <property type="entry name" value="DUF3419"/>
</dbReference>
<evidence type="ECO:0000256" key="1">
    <source>
        <dbReference type="SAM" id="Phobius"/>
    </source>
</evidence>
<sequence>MAFLVRIIPPGVAVALTVIALTFSSLGGNVLPFGIETHVQPLYAVLAIALIAGIVLTLLSSRFNFKSDEAPGRLQSFFLFFYSSFLKPHQGDARANQQDALESFYQKQAGAYDSTRKILLRGREDMLGLVAAQLKSKAEQAVTIGRNQHKRVWVDIGGGTGWNIETMGRFVNVPEFFSSVYLVDFSPSLCEVARKRFDRLGWKNVTVICEDARKFRLEDYEPGSSTTHIPLLSPALSYFKQQRPEHGGADLITMSYSLSMIPDYYPVVDSVTSLLAPHGIFGVVDFYVQKEADFAFRNYTGGNLHRHVNAFSRMFWRTWFEFDRVNLEPSRRDYLEYKFGTVLTINERNMMLGFIPYYVWVGCHKKPFSPSSLPHEIIERVDALATESPYLYPVNQGDALTRAVERSAPEIRSKAFITAIQNLSANLPLPSFFYQNHHWRIYYDDQLRKHTQFNDEYIYAFTWEDAQVDERILGLGPDDKVLAISSAGDNILAYLAQSPARVHAVDLNPTQNHLLELKTASYTALPYDDFWQIFGEGKHANFRDVLINKLSPHLSARAFQFWLENTHVFQNRSGHGLYDTGGSRHAIRAMRWISRLFFLRSTVRELLEAKTLGEQRAIWRRKLRPALLSRLVCNFVVAQESFLWTALGVPKNQLAMIEKDHAESDLVKGERPIAKNTRSHAIWHYMVNTLDPVAEETHIARDNPYYYVCLAGKFSRTCHPHYLSPEVHSKLSQHGALDSLRIHTDELEEVIARISPGTLTVAVVMDSMDWFDQGSPAAAAQITKLNRALKMGGRVMLRSSALKPWYIESFEAIGFTAKRHGGRLDGACIDRVNMYASCWICTKVENLPPPTPEAEHRSGSEPPSLTI</sequence>
<dbReference type="AlphaFoldDB" id="A0A166U5I2"/>
<organism evidence="2 3">
    <name type="scientific">Moelleriella libera RCEF 2490</name>
    <dbReference type="NCBI Taxonomy" id="1081109"/>
    <lineage>
        <taxon>Eukaryota</taxon>
        <taxon>Fungi</taxon>
        <taxon>Dikarya</taxon>
        <taxon>Ascomycota</taxon>
        <taxon>Pezizomycotina</taxon>
        <taxon>Sordariomycetes</taxon>
        <taxon>Hypocreomycetidae</taxon>
        <taxon>Hypocreales</taxon>
        <taxon>Clavicipitaceae</taxon>
        <taxon>Moelleriella</taxon>
    </lineage>
</organism>
<dbReference type="EMBL" id="AZGY01000002">
    <property type="protein sequence ID" value="OAA32083.1"/>
    <property type="molecule type" value="Genomic_DNA"/>
</dbReference>
<feature type="transmembrane region" description="Helical" evidence="1">
    <location>
        <begin position="41"/>
        <end position="59"/>
    </location>
</feature>
<dbReference type="OrthoDB" id="10253390at2759"/>
<dbReference type="SUPFAM" id="SSF53335">
    <property type="entry name" value="S-adenosyl-L-methionine-dependent methyltransferases"/>
    <property type="match status" value="1"/>
</dbReference>
<keyword evidence="1" id="KW-1133">Transmembrane helix</keyword>
<dbReference type="STRING" id="1081109.A0A166U5I2"/>
<dbReference type="Proteomes" id="UP000078544">
    <property type="component" value="Unassembled WGS sequence"/>
</dbReference>
<keyword evidence="1" id="KW-0472">Membrane</keyword>
<dbReference type="InterPro" id="IPR029063">
    <property type="entry name" value="SAM-dependent_MTases_sf"/>
</dbReference>
<dbReference type="Pfam" id="PF11899">
    <property type="entry name" value="DUF3419"/>
    <property type="match status" value="1"/>
</dbReference>
<evidence type="ECO:0000313" key="3">
    <source>
        <dbReference type="Proteomes" id="UP000078544"/>
    </source>
</evidence>
<dbReference type="PANTHER" id="PTHR47473">
    <property type="entry name" value="BTA1P"/>
    <property type="match status" value="1"/>
</dbReference>
<name>A0A166U5I2_9HYPO</name>
<keyword evidence="3" id="KW-1185">Reference proteome</keyword>
<comment type="caution">
    <text evidence="2">The sequence shown here is derived from an EMBL/GenBank/DDBJ whole genome shotgun (WGS) entry which is preliminary data.</text>
</comment>
<feature type="transmembrane region" description="Helical" evidence="1">
    <location>
        <begin position="12"/>
        <end position="35"/>
    </location>
</feature>